<dbReference type="AlphaFoldDB" id="M3YBX6"/>
<protein>
    <submittedName>
        <fullName evidence="2">Uncharacterized protein</fullName>
    </submittedName>
</protein>
<proteinExistence type="predicted"/>
<name>M3YBX6_MUSPF</name>
<sequence length="148" mass="15737">MPVRLPPPHCHLHVPAAAPAVPPPHAPCNPHAPPRPSPSPAPPPPAVPMLLPVSVAPFSPGDTLPSPGPHVRGGHSEPHSRHPERLHELEQDSGFSSLAGPAVTQRLWAVSSMLAACSVLEYRHDLSRQAVVVCHPRGRNRRGRMEAG</sequence>
<feature type="compositionally biased region" description="Basic and acidic residues" evidence="1">
    <location>
        <begin position="74"/>
        <end position="87"/>
    </location>
</feature>
<dbReference type="HOGENOM" id="CLU_1758224_0_0_1"/>
<dbReference type="EMBL" id="AEYP01069877">
    <property type="status" value="NOT_ANNOTATED_CDS"/>
    <property type="molecule type" value="Genomic_DNA"/>
</dbReference>
<feature type="compositionally biased region" description="Pro residues" evidence="1">
    <location>
        <begin position="22"/>
        <end position="47"/>
    </location>
</feature>
<dbReference type="InParanoid" id="M3YBX6"/>
<evidence type="ECO:0000256" key="1">
    <source>
        <dbReference type="SAM" id="MobiDB-lite"/>
    </source>
</evidence>
<organism evidence="2">
    <name type="scientific">Mustela putorius furo</name>
    <name type="common">European domestic ferret</name>
    <name type="synonym">Mustela furo</name>
    <dbReference type="NCBI Taxonomy" id="9669"/>
    <lineage>
        <taxon>Eukaryota</taxon>
        <taxon>Metazoa</taxon>
        <taxon>Chordata</taxon>
        <taxon>Craniata</taxon>
        <taxon>Vertebrata</taxon>
        <taxon>Euteleostomi</taxon>
        <taxon>Mammalia</taxon>
        <taxon>Eutheria</taxon>
        <taxon>Laurasiatheria</taxon>
        <taxon>Carnivora</taxon>
        <taxon>Caniformia</taxon>
        <taxon>Musteloidea</taxon>
        <taxon>Mustelidae</taxon>
        <taxon>Mustelinae</taxon>
        <taxon>Mustela</taxon>
    </lineage>
</organism>
<feature type="region of interest" description="Disordered" evidence="1">
    <location>
        <begin position="22"/>
        <end position="87"/>
    </location>
</feature>
<accession>M3YBX6</accession>
<feature type="compositionally biased region" description="Low complexity" evidence="1">
    <location>
        <begin position="48"/>
        <end position="57"/>
    </location>
</feature>
<reference evidence="2" key="1">
    <citation type="submission" date="2024-06" db="UniProtKB">
        <authorList>
            <consortium name="Ensembl"/>
        </authorList>
    </citation>
    <scope>IDENTIFICATION</scope>
</reference>
<evidence type="ECO:0000313" key="2">
    <source>
        <dbReference type="Ensembl" id="ENSMPUP00000008833.1"/>
    </source>
</evidence>
<dbReference type="Ensembl" id="ENSMPUT00000008977.1">
    <property type="protein sequence ID" value="ENSMPUP00000008833.1"/>
    <property type="gene ID" value="ENSMPUG00000008903.1"/>
</dbReference>